<dbReference type="InParanoid" id="T1I5L5"/>
<proteinExistence type="predicted"/>
<dbReference type="AlphaFoldDB" id="T1I5L5"/>
<evidence type="ECO:0000313" key="1">
    <source>
        <dbReference type="EnsemblMetazoa" id="RPRC011584-PA"/>
    </source>
</evidence>
<dbReference type="EnsemblMetazoa" id="RPRC011584-RA">
    <property type="protein sequence ID" value="RPRC011584-PA"/>
    <property type="gene ID" value="RPRC011584"/>
</dbReference>
<dbReference type="EMBL" id="ACPB03015987">
    <property type="status" value="NOT_ANNOTATED_CDS"/>
    <property type="molecule type" value="Genomic_DNA"/>
</dbReference>
<dbReference type="EMBL" id="ACPB03015984">
    <property type="status" value="NOT_ANNOTATED_CDS"/>
    <property type="molecule type" value="Genomic_DNA"/>
</dbReference>
<protein>
    <submittedName>
        <fullName evidence="1">Uncharacterized protein</fullName>
    </submittedName>
</protein>
<name>T1I5L5_RHOPR</name>
<dbReference type="EMBL" id="ACPB03015983">
    <property type="status" value="NOT_ANNOTATED_CDS"/>
    <property type="molecule type" value="Genomic_DNA"/>
</dbReference>
<dbReference type="EMBL" id="ACPB03015981">
    <property type="status" value="NOT_ANNOTATED_CDS"/>
    <property type="molecule type" value="Genomic_DNA"/>
</dbReference>
<dbReference type="Proteomes" id="UP000015103">
    <property type="component" value="Unassembled WGS sequence"/>
</dbReference>
<keyword evidence="2" id="KW-1185">Reference proteome</keyword>
<dbReference type="HOGENOM" id="CLU_2500715_0_0_1"/>
<dbReference type="EMBL" id="ACPB03015985">
    <property type="status" value="NOT_ANNOTATED_CDS"/>
    <property type="molecule type" value="Genomic_DNA"/>
</dbReference>
<evidence type="ECO:0000313" key="2">
    <source>
        <dbReference type="Proteomes" id="UP000015103"/>
    </source>
</evidence>
<sequence>MLDDITRAARLLQLCSLLLFTNVNTQLLINVKNQVKSSFIASFEFENEEYSILFNSYKFGDFPHTETNYGVIAKLLQNLGKHSVED</sequence>
<organism evidence="1 2">
    <name type="scientific">Rhodnius prolixus</name>
    <name type="common">Triatomid bug</name>
    <dbReference type="NCBI Taxonomy" id="13249"/>
    <lineage>
        <taxon>Eukaryota</taxon>
        <taxon>Metazoa</taxon>
        <taxon>Ecdysozoa</taxon>
        <taxon>Arthropoda</taxon>
        <taxon>Hexapoda</taxon>
        <taxon>Insecta</taxon>
        <taxon>Pterygota</taxon>
        <taxon>Neoptera</taxon>
        <taxon>Paraneoptera</taxon>
        <taxon>Hemiptera</taxon>
        <taxon>Heteroptera</taxon>
        <taxon>Panheteroptera</taxon>
        <taxon>Cimicomorpha</taxon>
        <taxon>Reduviidae</taxon>
        <taxon>Triatominae</taxon>
        <taxon>Rhodnius</taxon>
    </lineage>
</organism>
<accession>T1I5L5</accession>
<dbReference type="EMBL" id="ACPB03015986">
    <property type="status" value="NOT_ANNOTATED_CDS"/>
    <property type="molecule type" value="Genomic_DNA"/>
</dbReference>
<reference evidence="1" key="1">
    <citation type="submission" date="2015-05" db="UniProtKB">
        <authorList>
            <consortium name="EnsemblMetazoa"/>
        </authorList>
    </citation>
    <scope>IDENTIFICATION</scope>
</reference>
<dbReference type="EMBL" id="ACPB03015988">
    <property type="status" value="NOT_ANNOTATED_CDS"/>
    <property type="molecule type" value="Genomic_DNA"/>
</dbReference>
<dbReference type="EMBL" id="ACPB03015982">
    <property type="status" value="NOT_ANNOTATED_CDS"/>
    <property type="molecule type" value="Genomic_DNA"/>
</dbReference>
<dbReference type="VEuPathDB" id="VectorBase:RPRC011584"/>